<dbReference type="Pfam" id="PF00534">
    <property type="entry name" value="Glycos_transf_1"/>
    <property type="match status" value="1"/>
</dbReference>
<dbReference type="InterPro" id="IPR001296">
    <property type="entry name" value="Glyco_trans_1"/>
</dbReference>
<dbReference type="EMBL" id="VENC01000008">
    <property type="protein sequence ID" value="MTI98601.1"/>
    <property type="molecule type" value="Genomic_DNA"/>
</dbReference>
<keyword evidence="2" id="KW-0808">Transferase</keyword>
<dbReference type="GO" id="GO:1901135">
    <property type="term" value="P:carbohydrate derivative metabolic process"/>
    <property type="evidence" value="ECO:0007669"/>
    <property type="project" value="UniProtKB-ARBA"/>
</dbReference>
<dbReference type="Gene3D" id="3.40.50.2000">
    <property type="entry name" value="Glycogen Phosphorylase B"/>
    <property type="match status" value="1"/>
</dbReference>
<proteinExistence type="predicted"/>
<name>A0A844I0Q8_9GAMM</name>
<evidence type="ECO:0000313" key="3">
    <source>
        <dbReference type="Proteomes" id="UP000431462"/>
    </source>
</evidence>
<evidence type="ECO:0000259" key="1">
    <source>
        <dbReference type="Pfam" id="PF00534"/>
    </source>
</evidence>
<evidence type="ECO:0000313" key="2">
    <source>
        <dbReference type="EMBL" id="MTI98601.1"/>
    </source>
</evidence>
<gene>
    <name evidence="2" type="ORF">FH752_08270</name>
</gene>
<dbReference type="PANTHER" id="PTHR12526">
    <property type="entry name" value="GLYCOSYLTRANSFERASE"/>
    <property type="match status" value="1"/>
</dbReference>
<feature type="domain" description="Glycosyl transferase family 1" evidence="1">
    <location>
        <begin position="167"/>
        <end position="311"/>
    </location>
</feature>
<reference evidence="2 3" key="1">
    <citation type="submission" date="2019-06" db="EMBL/GenBank/DDBJ databases">
        <title>Enrichment of Autotrophic Halophilic Microorganisms from Red Sea Brine Pool Using Microbial Electrosynthesis System.</title>
        <authorList>
            <person name="Alqahtani M.F."/>
            <person name="Bajracharya S."/>
            <person name="Katuri K.P."/>
            <person name="Ali M."/>
            <person name="Saikaly P.E."/>
        </authorList>
    </citation>
    <scope>NUCLEOTIDE SEQUENCE [LARGE SCALE GENOMIC DNA]</scope>
    <source>
        <strain evidence="2">MES15</strain>
    </source>
</reference>
<sequence>MGASERPIKFLTNCSPLEKTQGAGREFFIETIEDKDMVRPRGKLLLAKGLFKNSAIIIHQPGAEIVYLAFLHWVFYKWTAKIIAVDFQFSKPKKGFISQIKSAVWKFAWSKVDLVLGHMKYNIYLNKYYGIDDSKFYYIPFKVNGLNAMDECMSYESDYIFSGGYSWRNYDLLFRAMAQLPDIRLRLLTLKKERLTIHNTYFKDADLPDNVTVFEHDLNPGTWMEEISKSRCVVLPISPDAICSNGISVALQAMALGKCLIITNCPAVEGIFIDRVDCFIVDPADTDGMAKVISEVVNNSELRRKVAEAGRLKALSYGGVDELMERIMGASLQLGFRSAR</sequence>
<organism evidence="2 3">
    <name type="scientific">Marinobacter adhaerens</name>
    <dbReference type="NCBI Taxonomy" id="1033846"/>
    <lineage>
        <taxon>Bacteria</taxon>
        <taxon>Pseudomonadati</taxon>
        <taxon>Pseudomonadota</taxon>
        <taxon>Gammaproteobacteria</taxon>
        <taxon>Pseudomonadales</taxon>
        <taxon>Marinobacteraceae</taxon>
        <taxon>Marinobacter</taxon>
    </lineage>
</organism>
<dbReference type="Proteomes" id="UP000431462">
    <property type="component" value="Unassembled WGS sequence"/>
</dbReference>
<dbReference type="GO" id="GO:0016757">
    <property type="term" value="F:glycosyltransferase activity"/>
    <property type="evidence" value="ECO:0007669"/>
    <property type="project" value="InterPro"/>
</dbReference>
<accession>A0A844I0Q8</accession>
<comment type="caution">
    <text evidence="2">The sequence shown here is derived from an EMBL/GenBank/DDBJ whole genome shotgun (WGS) entry which is preliminary data.</text>
</comment>
<protein>
    <submittedName>
        <fullName evidence="2">Glycosyltransferase family 4 protein</fullName>
    </submittedName>
</protein>
<dbReference type="SUPFAM" id="SSF53756">
    <property type="entry name" value="UDP-Glycosyltransferase/glycogen phosphorylase"/>
    <property type="match status" value="1"/>
</dbReference>
<dbReference type="AlphaFoldDB" id="A0A844I0Q8"/>